<evidence type="ECO:0000256" key="3">
    <source>
        <dbReference type="ARBA" id="ARBA00022771"/>
    </source>
</evidence>
<dbReference type="Gene3D" id="3.30.40.10">
    <property type="entry name" value="Zinc/RING finger domain, C3HC4 (zinc finger)"/>
    <property type="match status" value="1"/>
</dbReference>
<evidence type="ECO:0000256" key="2">
    <source>
        <dbReference type="ARBA" id="ARBA00022741"/>
    </source>
</evidence>
<dbReference type="Gene3D" id="3.40.50.300">
    <property type="entry name" value="P-loop containing nucleotide triphosphate hydrolases"/>
    <property type="match status" value="2"/>
</dbReference>
<gene>
    <name evidence="12" type="ORF">JD844_001676</name>
</gene>
<keyword evidence="2" id="KW-0547">Nucleotide-binding</keyword>
<reference evidence="12 13" key="1">
    <citation type="journal article" date="2022" name="Gigascience">
        <title>A chromosome-level genome assembly and annotation of the desert horned lizard, Phrynosoma platyrhinos, provides insight into chromosomal rearrangements among reptiles.</title>
        <authorList>
            <person name="Koochekian N."/>
            <person name="Ascanio A."/>
            <person name="Farleigh K."/>
            <person name="Card D.C."/>
            <person name="Schield D.R."/>
            <person name="Castoe T.A."/>
            <person name="Jezkova T."/>
        </authorList>
    </citation>
    <scope>NUCLEOTIDE SEQUENCE [LARGE SCALE GENOMIC DNA]</scope>
    <source>
        <strain evidence="12">NK-2021</strain>
    </source>
</reference>
<dbReference type="InterPro" id="IPR015894">
    <property type="entry name" value="Guanylate-bd_N"/>
</dbReference>
<evidence type="ECO:0000256" key="6">
    <source>
        <dbReference type="PROSITE-ProRule" id="PRU00175"/>
    </source>
</evidence>
<comment type="similarity">
    <text evidence="7">Belongs to the TRAFAC class dynamin-like GTPase superfamily. GB1/RHD3 GTPase family.</text>
</comment>
<organism evidence="12 13">
    <name type="scientific">Phrynosoma platyrhinos</name>
    <name type="common">Desert horned lizard</name>
    <dbReference type="NCBI Taxonomy" id="52577"/>
    <lineage>
        <taxon>Eukaryota</taxon>
        <taxon>Metazoa</taxon>
        <taxon>Chordata</taxon>
        <taxon>Craniata</taxon>
        <taxon>Vertebrata</taxon>
        <taxon>Euteleostomi</taxon>
        <taxon>Lepidosauria</taxon>
        <taxon>Squamata</taxon>
        <taxon>Bifurcata</taxon>
        <taxon>Unidentata</taxon>
        <taxon>Episquamata</taxon>
        <taxon>Toxicofera</taxon>
        <taxon>Iguania</taxon>
        <taxon>Phrynosomatidae</taxon>
        <taxon>Phrynosomatinae</taxon>
        <taxon>Phrynosoma</taxon>
    </lineage>
</organism>
<dbReference type="Pfam" id="PF13445">
    <property type="entry name" value="zf-RING_UBOX"/>
    <property type="match status" value="1"/>
</dbReference>
<keyword evidence="9" id="KW-1133">Transmembrane helix</keyword>
<dbReference type="Pfam" id="PF02263">
    <property type="entry name" value="GBP"/>
    <property type="match status" value="1"/>
</dbReference>
<dbReference type="PROSITE" id="PS50089">
    <property type="entry name" value="ZF_RING_2"/>
    <property type="match status" value="1"/>
</dbReference>
<feature type="compositionally biased region" description="Polar residues" evidence="8">
    <location>
        <begin position="1"/>
        <end position="17"/>
    </location>
</feature>
<evidence type="ECO:0000256" key="8">
    <source>
        <dbReference type="SAM" id="MobiDB-lite"/>
    </source>
</evidence>
<evidence type="ECO:0000313" key="13">
    <source>
        <dbReference type="Proteomes" id="UP000826234"/>
    </source>
</evidence>
<evidence type="ECO:0000259" key="11">
    <source>
        <dbReference type="PROSITE" id="PS51715"/>
    </source>
</evidence>
<keyword evidence="9" id="KW-0472">Membrane</keyword>
<keyword evidence="3 6" id="KW-0863">Zinc-finger</keyword>
<comment type="caution">
    <text evidence="12">The sequence shown here is derived from an EMBL/GenBank/DDBJ whole genome shotgun (WGS) entry which is preliminary data.</text>
</comment>
<evidence type="ECO:0000256" key="9">
    <source>
        <dbReference type="SAM" id="Phobius"/>
    </source>
</evidence>
<proteinExistence type="inferred from homology"/>
<dbReference type="SUPFAM" id="SSF57850">
    <property type="entry name" value="RING/U-box"/>
    <property type="match status" value="1"/>
</dbReference>
<dbReference type="InterPro" id="IPR017907">
    <property type="entry name" value="Znf_RING_CS"/>
</dbReference>
<feature type="domain" description="GB1/RHD3-type G" evidence="11">
    <location>
        <begin position="157"/>
        <end position="288"/>
    </location>
</feature>
<dbReference type="EMBL" id="JAIPUX010000521">
    <property type="protein sequence ID" value="KAH0626598.1"/>
    <property type="molecule type" value="Genomic_DNA"/>
</dbReference>
<accession>A0ABQ7TA95</accession>
<dbReference type="InterPro" id="IPR027417">
    <property type="entry name" value="P-loop_NTPase"/>
</dbReference>
<dbReference type="PANTHER" id="PTHR10751">
    <property type="entry name" value="GUANYLATE BINDING PROTEIN"/>
    <property type="match status" value="1"/>
</dbReference>
<dbReference type="InterPro" id="IPR013083">
    <property type="entry name" value="Znf_RING/FYVE/PHD"/>
</dbReference>
<sequence length="630" mass="68619">MGNTNTKAPSSSANPAKTSAGGMINKLQEDITCSICLEPFDDPVSIDCGHNFCRECLSAHWSGSSHYGYRCPECRHPCSHERMKPDTRLRNLTEKIGQLPLQEFVDKEQVRPNVEEVPTTLLQPMQPVQLVGLDEKGDLCLDEEALSNCLEQGQVKDAPVCLVSILGEKRRGKSFLLNFLLRRLQNLVADDDSWMGQKDEPLTGFDWQPGPTSTTKGVWIWSQPFWVQSEHGKNSLNLSSSNHSSPPPKVAIFLIDTEGSMDFERSKETGVKLSAFSILLSSHQILNLATTMKDTDLEYLDMFIYAAETVGDYCKLKPIQKLACQPGKHPRALEALRNTSTCCYLMPFPGKRLAMGTGGVLADMDDDFRECLKDYGNYIARSAGMHAKRSQDETTLTGAQLASKIKKFSALMKQYKFGFSSVAQMAITLHDLNIQETLRMKFEEFIKEQEESSRPMIAGLKVTPSSMKRCFLKKQQELVHQCEMSLQGAEPGRTDSILLFESHLQAVTKDFLERYSRQYKSHALKAGLAIGVGALGLAGGAIGAGVAGAILAAEAIVLSTGTAATFAIGTAAGAGTLALVGGSVGAGVGSNIGERRAQEAKNVGESDVEAEEAEGNLSDETCLIDQQGTL</sequence>
<dbReference type="SUPFAM" id="SSF52540">
    <property type="entry name" value="P-loop containing nucleoside triphosphate hydrolases"/>
    <property type="match status" value="1"/>
</dbReference>
<dbReference type="PROSITE" id="PS51715">
    <property type="entry name" value="G_GB1_RHD3"/>
    <property type="match status" value="1"/>
</dbReference>
<name>A0ABQ7TA95_PHRPL</name>
<evidence type="ECO:0000313" key="12">
    <source>
        <dbReference type="EMBL" id="KAH0626598.1"/>
    </source>
</evidence>
<dbReference type="InterPro" id="IPR027370">
    <property type="entry name" value="Znf-RING_euk"/>
</dbReference>
<evidence type="ECO:0000256" key="7">
    <source>
        <dbReference type="PROSITE-ProRule" id="PRU01052"/>
    </source>
</evidence>
<dbReference type="InterPro" id="IPR001841">
    <property type="entry name" value="Znf_RING"/>
</dbReference>
<evidence type="ECO:0000256" key="1">
    <source>
        <dbReference type="ARBA" id="ARBA00022723"/>
    </source>
</evidence>
<keyword evidence="4" id="KW-0862">Zinc</keyword>
<keyword evidence="5" id="KW-0342">GTP-binding</keyword>
<feature type="domain" description="RING-type" evidence="10">
    <location>
        <begin position="33"/>
        <end position="75"/>
    </location>
</feature>
<feature type="region of interest" description="Disordered" evidence="8">
    <location>
        <begin position="597"/>
        <end position="616"/>
    </location>
</feature>
<evidence type="ECO:0000256" key="5">
    <source>
        <dbReference type="ARBA" id="ARBA00023134"/>
    </source>
</evidence>
<keyword evidence="13" id="KW-1185">Reference proteome</keyword>
<dbReference type="SMART" id="SM00184">
    <property type="entry name" value="RING"/>
    <property type="match status" value="1"/>
</dbReference>
<evidence type="ECO:0008006" key="14">
    <source>
        <dbReference type="Google" id="ProtNLM"/>
    </source>
</evidence>
<dbReference type="PROSITE" id="PS00518">
    <property type="entry name" value="ZF_RING_1"/>
    <property type="match status" value="1"/>
</dbReference>
<dbReference type="InterPro" id="IPR030386">
    <property type="entry name" value="G_GB1_RHD3_dom"/>
</dbReference>
<protein>
    <recommendedName>
        <fullName evidence="14">RING finger protein 112</fullName>
    </recommendedName>
</protein>
<dbReference type="Proteomes" id="UP000826234">
    <property type="component" value="Unassembled WGS sequence"/>
</dbReference>
<feature type="region of interest" description="Disordered" evidence="8">
    <location>
        <begin position="1"/>
        <end position="20"/>
    </location>
</feature>
<keyword evidence="1" id="KW-0479">Metal-binding</keyword>
<evidence type="ECO:0000256" key="4">
    <source>
        <dbReference type="ARBA" id="ARBA00022833"/>
    </source>
</evidence>
<evidence type="ECO:0000259" key="10">
    <source>
        <dbReference type="PROSITE" id="PS50089"/>
    </source>
</evidence>
<keyword evidence="9" id="KW-0812">Transmembrane</keyword>
<feature type="transmembrane region" description="Helical" evidence="9">
    <location>
        <begin position="563"/>
        <end position="588"/>
    </location>
</feature>
<feature type="transmembrane region" description="Helical" evidence="9">
    <location>
        <begin position="526"/>
        <end position="551"/>
    </location>
</feature>